<comment type="similarity">
    <text evidence="11">Belongs to the KdpC family.</text>
</comment>
<organism evidence="12 13">
    <name type="scientific">Ferrimicrobium acidiphilum DSM 19497</name>
    <dbReference type="NCBI Taxonomy" id="1121877"/>
    <lineage>
        <taxon>Bacteria</taxon>
        <taxon>Bacillati</taxon>
        <taxon>Actinomycetota</taxon>
        <taxon>Acidimicrobiia</taxon>
        <taxon>Acidimicrobiales</taxon>
        <taxon>Acidimicrobiaceae</taxon>
        <taxon>Ferrimicrobium</taxon>
    </lineage>
</organism>
<protein>
    <recommendedName>
        <fullName evidence="11">Potassium-transporting ATPase KdpC subunit</fullName>
    </recommendedName>
    <alternativeName>
        <fullName evidence="11">ATP phosphohydrolase [potassium-transporting] C chain</fullName>
    </alternativeName>
    <alternativeName>
        <fullName evidence="11">Potassium-binding and translocating subunit C</fullName>
    </alternativeName>
    <alternativeName>
        <fullName evidence="11">Potassium-translocating ATPase C chain</fullName>
    </alternativeName>
</protein>
<dbReference type="GO" id="GO:0005524">
    <property type="term" value="F:ATP binding"/>
    <property type="evidence" value="ECO:0007669"/>
    <property type="project" value="UniProtKB-UniRule"/>
</dbReference>
<keyword evidence="4 11" id="KW-0812">Transmembrane</keyword>
<evidence type="ECO:0000256" key="4">
    <source>
        <dbReference type="ARBA" id="ARBA00022692"/>
    </source>
</evidence>
<gene>
    <name evidence="12" type="primary">kdpC1</name>
    <name evidence="11" type="synonym">kdpC</name>
    <name evidence="12" type="ORF">FEAC_17610</name>
</gene>
<dbReference type="AlphaFoldDB" id="A0A0D8FU99"/>
<evidence type="ECO:0000256" key="2">
    <source>
        <dbReference type="ARBA" id="ARBA00022475"/>
    </source>
</evidence>
<dbReference type="PANTHER" id="PTHR30042">
    <property type="entry name" value="POTASSIUM-TRANSPORTING ATPASE C CHAIN"/>
    <property type="match status" value="1"/>
</dbReference>
<dbReference type="GO" id="GO:0005886">
    <property type="term" value="C:plasma membrane"/>
    <property type="evidence" value="ECO:0007669"/>
    <property type="project" value="UniProtKB-SubCell"/>
</dbReference>
<keyword evidence="1 11" id="KW-0813">Transport</keyword>
<dbReference type="PATRIC" id="fig|1121877.4.peg.1956"/>
<evidence type="ECO:0000256" key="3">
    <source>
        <dbReference type="ARBA" id="ARBA00022538"/>
    </source>
</evidence>
<keyword evidence="9 11" id="KW-0406">Ion transport</keyword>
<dbReference type="HAMAP" id="MF_00276">
    <property type="entry name" value="KdpC"/>
    <property type="match status" value="1"/>
</dbReference>
<dbReference type="NCBIfam" id="TIGR00681">
    <property type="entry name" value="kdpC"/>
    <property type="match status" value="1"/>
</dbReference>
<dbReference type="eggNOG" id="COG2156">
    <property type="taxonomic scope" value="Bacteria"/>
</dbReference>
<evidence type="ECO:0000256" key="7">
    <source>
        <dbReference type="ARBA" id="ARBA00022958"/>
    </source>
</evidence>
<comment type="subcellular location">
    <subcellularLocation>
        <location evidence="11">Cell membrane</location>
        <topology evidence="11">Single-pass membrane protein</topology>
    </subcellularLocation>
</comment>
<dbReference type="GeneID" id="78372913"/>
<keyword evidence="13" id="KW-1185">Reference proteome</keyword>
<dbReference type="Proteomes" id="UP000032336">
    <property type="component" value="Unassembled WGS sequence"/>
</dbReference>
<evidence type="ECO:0000313" key="13">
    <source>
        <dbReference type="Proteomes" id="UP000032336"/>
    </source>
</evidence>
<name>A0A0D8FU99_9ACTN</name>
<accession>A0A0D8FU99</accession>
<keyword evidence="2 11" id="KW-1003">Cell membrane</keyword>
<keyword evidence="6 11" id="KW-0067">ATP-binding</keyword>
<evidence type="ECO:0000256" key="11">
    <source>
        <dbReference type="HAMAP-Rule" id="MF_00276"/>
    </source>
</evidence>
<reference evidence="12 13" key="1">
    <citation type="submission" date="2015-01" db="EMBL/GenBank/DDBJ databases">
        <title>Draft genome of the acidophilic iron oxidizer Ferrimicrobium acidiphilum strain T23.</title>
        <authorList>
            <person name="Poehlein A."/>
            <person name="Eisen S."/>
            <person name="Schloemann M."/>
            <person name="Johnson B.D."/>
            <person name="Daniel R."/>
            <person name="Muehling M."/>
        </authorList>
    </citation>
    <scope>NUCLEOTIDE SEQUENCE [LARGE SCALE GENOMIC DNA]</scope>
    <source>
        <strain evidence="12 13">T23</strain>
    </source>
</reference>
<dbReference type="PIRSF" id="PIRSF001296">
    <property type="entry name" value="K_ATPase_KdpC"/>
    <property type="match status" value="1"/>
</dbReference>
<keyword evidence="8 11" id="KW-1133">Transmembrane helix</keyword>
<dbReference type="GO" id="GO:0016787">
    <property type="term" value="F:hydrolase activity"/>
    <property type="evidence" value="ECO:0007669"/>
    <property type="project" value="UniProtKB-KW"/>
</dbReference>
<keyword evidence="7 11" id="KW-0630">Potassium</keyword>
<evidence type="ECO:0000256" key="6">
    <source>
        <dbReference type="ARBA" id="ARBA00022840"/>
    </source>
</evidence>
<keyword evidence="12" id="KW-0378">Hydrolase</keyword>
<evidence type="ECO:0000256" key="8">
    <source>
        <dbReference type="ARBA" id="ARBA00022989"/>
    </source>
</evidence>
<keyword evidence="3 11" id="KW-0633">Potassium transport</keyword>
<sequence length="192" mass="20155">MNVKVIWSALRLILLSVIVLGLGYNLAIVGIGQVVFPNQANGSLIKHNGRVVGSRLIGQQFSYARFFEGRPSATSPPYNAAASAASNFGPTNPALLKEIRTNLAAVLKANPGVKASQVPPSLVESSASGLDPDISPAAAYLQVPRVARANHLSASAVHNLVASHIKGRFLGIYGAPYVNVLELNLALLKLAK</sequence>
<dbReference type="RefSeq" id="WP_035389370.1">
    <property type="nucleotide sequence ID" value="NZ_JQKF01000012.1"/>
</dbReference>
<dbReference type="PANTHER" id="PTHR30042:SF2">
    <property type="entry name" value="POTASSIUM-TRANSPORTING ATPASE KDPC SUBUNIT"/>
    <property type="match status" value="1"/>
</dbReference>
<evidence type="ECO:0000256" key="10">
    <source>
        <dbReference type="ARBA" id="ARBA00023136"/>
    </source>
</evidence>
<keyword evidence="5 11" id="KW-0547">Nucleotide-binding</keyword>
<dbReference type="OrthoDB" id="9788285at2"/>
<evidence type="ECO:0000256" key="9">
    <source>
        <dbReference type="ARBA" id="ARBA00023065"/>
    </source>
</evidence>
<dbReference type="STRING" id="1121877.FEAC_17610"/>
<dbReference type="InterPro" id="IPR003820">
    <property type="entry name" value="KdpC"/>
</dbReference>
<evidence type="ECO:0000313" key="12">
    <source>
        <dbReference type="EMBL" id="KJE76534.1"/>
    </source>
</evidence>
<feature type="transmembrane region" description="Helical" evidence="11">
    <location>
        <begin position="12"/>
        <end position="36"/>
    </location>
</feature>
<evidence type="ECO:0000256" key="5">
    <source>
        <dbReference type="ARBA" id="ARBA00022741"/>
    </source>
</evidence>
<dbReference type="EMBL" id="JXUW01000015">
    <property type="protein sequence ID" value="KJE76534.1"/>
    <property type="molecule type" value="Genomic_DNA"/>
</dbReference>
<dbReference type="GO" id="GO:0008556">
    <property type="term" value="F:P-type potassium transmembrane transporter activity"/>
    <property type="evidence" value="ECO:0007669"/>
    <property type="project" value="InterPro"/>
</dbReference>
<proteinExistence type="inferred from homology"/>
<keyword evidence="10 11" id="KW-0472">Membrane</keyword>
<comment type="caution">
    <text evidence="12">The sequence shown here is derived from an EMBL/GenBank/DDBJ whole genome shotgun (WGS) entry which is preliminary data.</text>
</comment>
<comment type="subunit">
    <text evidence="11">The system is composed of three essential subunits: KdpA, KdpB and KdpC.</text>
</comment>
<evidence type="ECO:0000256" key="1">
    <source>
        <dbReference type="ARBA" id="ARBA00022448"/>
    </source>
</evidence>
<dbReference type="Pfam" id="PF02669">
    <property type="entry name" value="KdpC"/>
    <property type="match status" value="1"/>
</dbReference>
<dbReference type="NCBIfam" id="NF001454">
    <property type="entry name" value="PRK00315.1"/>
    <property type="match status" value="1"/>
</dbReference>
<comment type="function">
    <text evidence="11">Part of the high-affinity ATP-driven potassium transport (or Kdp) system, which catalyzes the hydrolysis of ATP coupled with the electrogenic transport of potassium into the cytoplasm. This subunit acts as a catalytic chaperone that increases the ATP-binding affinity of the ATP-hydrolyzing subunit KdpB by the formation of a transient KdpB/KdpC/ATP ternary complex.</text>
</comment>